<evidence type="ECO:0000313" key="2">
    <source>
        <dbReference type="Proteomes" id="UP000663823"/>
    </source>
</evidence>
<sequence length="31" mass="3691">KFSKRLNAKSNKFRRLVERQSESMSEFSSNV</sequence>
<dbReference type="Proteomes" id="UP000663823">
    <property type="component" value="Unassembled WGS sequence"/>
</dbReference>
<protein>
    <submittedName>
        <fullName evidence="1">Uncharacterized protein</fullName>
    </submittedName>
</protein>
<comment type="caution">
    <text evidence="1">The sequence shown here is derived from an EMBL/GenBank/DDBJ whole genome shotgun (WGS) entry which is preliminary data.</text>
</comment>
<gene>
    <name evidence="1" type="ORF">OTI717_LOCUS43032</name>
</gene>
<proteinExistence type="predicted"/>
<evidence type="ECO:0000313" key="1">
    <source>
        <dbReference type="EMBL" id="CAF4333484.1"/>
    </source>
</evidence>
<accession>A0A820JV23</accession>
<dbReference type="AlphaFoldDB" id="A0A820JV23"/>
<reference evidence="1" key="1">
    <citation type="submission" date="2021-02" db="EMBL/GenBank/DDBJ databases">
        <authorList>
            <person name="Nowell W R."/>
        </authorList>
    </citation>
    <scope>NUCLEOTIDE SEQUENCE</scope>
</reference>
<dbReference type="EMBL" id="CAJOAX010057688">
    <property type="protein sequence ID" value="CAF4333484.1"/>
    <property type="molecule type" value="Genomic_DNA"/>
</dbReference>
<name>A0A820JV23_9BILA</name>
<organism evidence="1 2">
    <name type="scientific">Rotaria sordida</name>
    <dbReference type="NCBI Taxonomy" id="392033"/>
    <lineage>
        <taxon>Eukaryota</taxon>
        <taxon>Metazoa</taxon>
        <taxon>Spiralia</taxon>
        <taxon>Gnathifera</taxon>
        <taxon>Rotifera</taxon>
        <taxon>Eurotatoria</taxon>
        <taxon>Bdelloidea</taxon>
        <taxon>Philodinida</taxon>
        <taxon>Philodinidae</taxon>
        <taxon>Rotaria</taxon>
    </lineage>
</organism>
<feature type="non-terminal residue" evidence="1">
    <location>
        <position position="1"/>
    </location>
</feature>